<keyword evidence="2" id="KW-1185">Reference proteome</keyword>
<sequence>MSDELVQKLEETKIDEQGEDGAFDLTMLKKKKKSKSKKINLDELDADNETGAESKADEDSFADLKKKKKSKSKTVSFGEEDGTAEEAGETGEAFDISSMKKKKKSKKSLAAFEAELGGEETQAEASSEGKASEPWIGTDRDYTYAELLGRFFSILRDTNPDSAGIKGKYIMVPPHITRDGKKRTAFANIEDIAKKMHRQSDHVIQYLYSELGTTGSVDGNKHLIIKGRFQQKQIENVLRRYITEYVTCKTCKGGDTRLSKDNSLYFVKCESCGSSRSVMAIKKGFQAQTKDKRKAERLANA</sequence>
<keyword evidence="1" id="KW-0648">Protein biosynthesis</keyword>
<evidence type="ECO:0000313" key="1">
    <source>
        <dbReference type="EMBL" id="KAJ1888015.1"/>
    </source>
</evidence>
<gene>
    <name evidence="1" type="primary">SUI3_2</name>
    <name evidence="1" type="ORF">LPJ66_008790</name>
</gene>
<reference evidence="1" key="1">
    <citation type="submission" date="2022-07" db="EMBL/GenBank/DDBJ databases">
        <title>Phylogenomic reconstructions and comparative analyses of Kickxellomycotina fungi.</title>
        <authorList>
            <person name="Reynolds N.K."/>
            <person name="Stajich J.E."/>
            <person name="Barry K."/>
            <person name="Grigoriev I.V."/>
            <person name="Crous P."/>
            <person name="Smith M.E."/>
        </authorList>
    </citation>
    <scope>NUCLEOTIDE SEQUENCE</scope>
    <source>
        <strain evidence="1">Benny 63K</strain>
    </source>
</reference>
<name>A0ACC1I5D2_9FUNG</name>
<evidence type="ECO:0000313" key="2">
    <source>
        <dbReference type="Proteomes" id="UP001150581"/>
    </source>
</evidence>
<proteinExistence type="predicted"/>
<dbReference type="Proteomes" id="UP001150581">
    <property type="component" value="Unassembled WGS sequence"/>
</dbReference>
<organism evidence="1 2">
    <name type="scientific">Kickxella alabastrina</name>
    <dbReference type="NCBI Taxonomy" id="61397"/>
    <lineage>
        <taxon>Eukaryota</taxon>
        <taxon>Fungi</taxon>
        <taxon>Fungi incertae sedis</taxon>
        <taxon>Zoopagomycota</taxon>
        <taxon>Kickxellomycotina</taxon>
        <taxon>Kickxellomycetes</taxon>
        <taxon>Kickxellales</taxon>
        <taxon>Kickxellaceae</taxon>
        <taxon>Kickxella</taxon>
    </lineage>
</organism>
<keyword evidence="1" id="KW-0396">Initiation factor</keyword>
<comment type="caution">
    <text evidence="1">The sequence shown here is derived from an EMBL/GenBank/DDBJ whole genome shotgun (WGS) entry which is preliminary data.</text>
</comment>
<protein>
    <submittedName>
        <fullName evidence="1">Translation initiation factor eIF-2 beta subunit</fullName>
    </submittedName>
</protein>
<accession>A0ACC1I5D2</accession>
<dbReference type="EMBL" id="JANBPG010001850">
    <property type="protein sequence ID" value="KAJ1888015.1"/>
    <property type="molecule type" value="Genomic_DNA"/>
</dbReference>